<dbReference type="Pfam" id="PF02525">
    <property type="entry name" value="Flavodoxin_2"/>
    <property type="match status" value="1"/>
</dbReference>
<evidence type="ECO:0000313" key="8">
    <source>
        <dbReference type="EMBL" id="PYF43619.1"/>
    </source>
</evidence>
<comment type="caution">
    <text evidence="6">Lacks conserved residue(s) required for the propagation of feature annotation.</text>
</comment>
<evidence type="ECO:0000256" key="1">
    <source>
        <dbReference type="ARBA" id="ARBA00022630"/>
    </source>
</evidence>
<evidence type="ECO:0000256" key="5">
    <source>
        <dbReference type="ARBA" id="ARBA00048542"/>
    </source>
</evidence>
<dbReference type="EC" id="1.6.5.-" evidence="6"/>
<comment type="catalytic activity">
    <reaction evidence="5">
        <text>N,N-dimethyl-1,4-phenylenediamine + anthranilate + 2 NAD(+) = 2-(4-dimethylaminophenyl)diazenylbenzoate + 2 NADH + 2 H(+)</text>
        <dbReference type="Rhea" id="RHEA:55872"/>
        <dbReference type="ChEBI" id="CHEBI:15378"/>
        <dbReference type="ChEBI" id="CHEBI:15783"/>
        <dbReference type="ChEBI" id="CHEBI:16567"/>
        <dbReference type="ChEBI" id="CHEBI:57540"/>
        <dbReference type="ChEBI" id="CHEBI:57945"/>
        <dbReference type="ChEBI" id="CHEBI:71579"/>
        <dbReference type="EC" id="1.7.1.17"/>
    </reaction>
    <physiologicalReaction direction="right-to-left" evidence="5">
        <dbReference type="Rhea" id="RHEA:55874"/>
    </physiologicalReaction>
</comment>
<evidence type="ECO:0000256" key="4">
    <source>
        <dbReference type="ARBA" id="ARBA00023027"/>
    </source>
</evidence>
<keyword evidence="3 6" id="KW-0560">Oxidoreductase</keyword>
<keyword evidence="1 6" id="KW-0285">Flavoprotein</keyword>
<evidence type="ECO:0000313" key="9">
    <source>
        <dbReference type="Proteomes" id="UP000247715"/>
    </source>
</evidence>
<dbReference type="HAMAP" id="MF_01216">
    <property type="entry name" value="Azoreductase_type1"/>
    <property type="match status" value="1"/>
</dbReference>
<dbReference type="InterPro" id="IPR029039">
    <property type="entry name" value="Flavoprotein-like_sf"/>
</dbReference>
<reference evidence="8 9" key="1">
    <citation type="submission" date="2018-06" db="EMBL/GenBank/DDBJ databases">
        <title>Genomic Encyclopedia of Archaeal and Bacterial Type Strains, Phase II (KMG-II): from individual species to whole genera.</title>
        <authorList>
            <person name="Goeker M."/>
        </authorList>
    </citation>
    <scope>NUCLEOTIDE SEQUENCE [LARGE SCALE GENOMIC DNA]</scope>
    <source>
        <strain evidence="8 9">ATCC 29103</strain>
    </source>
</reference>
<dbReference type="EC" id="1.7.1.17" evidence="6"/>
<dbReference type="SUPFAM" id="SSF52218">
    <property type="entry name" value="Flavoproteins"/>
    <property type="match status" value="1"/>
</dbReference>
<dbReference type="GO" id="GO:0010181">
    <property type="term" value="F:FMN binding"/>
    <property type="evidence" value="ECO:0007669"/>
    <property type="project" value="UniProtKB-UniRule"/>
</dbReference>
<dbReference type="PANTHER" id="PTHR43741">
    <property type="entry name" value="FMN-DEPENDENT NADH-AZOREDUCTASE 1"/>
    <property type="match status" value="1"/>
</dbReference>
<protein>
    <recommendedName>
        <fullName evidence="6">FMN dependent NADH:quinone oxidoreductase</fullName>
        <ecNumber evidence="6">1.6.5.-</ecNumber>
    </recommendedName>
    <alternativeName>
        <fullName evidence="6">Azo-dye reductase</fullName>
    </alternativeName>
    <alternativeName>
        <fullName evidence="6">FMN-dependent NADH-azo compound oxidoreductase</fullName>
    </alternativeName>
    <alternativeName>
        <fullName evidence="6">FMN-dependent NADH-azoreductase</fullName>
        <ecNumber evidence="6">1.7.1.17</ecNumber>
    </alternativeName>
</protein>
<dbReference type="PANTHER" id="PTHR43741:SF4">
    <property type="entry name" value="FMN-DEPENDENT NADH:QUINONE OXIDOREDUCTASE"/>
    <property type="match status" value="1"/>
</dbReference>
<keyword evidence="4 6" id="KW-0520">NAD</keyword>
<feature type="domain" description="Flavodoxin-like fold" evidence="7">
    <location>
        <begin position="3"/>
        <end position="175"/>
    </location>
</feature>
<comment type="catalytic activity">
    <reaction evidence="6">
        <text>2 a quinone + NADH + H(+) = 2 a 1,4-benzosemiquinone + NAD(+)</text>
        <dbReference type="Rhea" id="RHEA:65952"/>
        <dbReference type="ChEBI" id="CHEBI:15378"/>
        <dbReference type="ChEBI" id="CHEBI:57540"/>
        <dbReference type="ChEBI" id="CHEBI:57945"/>
        <dbReference type="ChEBI" id="CHEBI:132124"/>
        <dbReference type="ChEBI" id="CHEBI:134225"/>
    </reaction>
</comment>
<dbReference type="InterPro" id="IPR050104">
    <property type="entry name" value="FMN-dep_NADH:Q_OxRdtase_AzoR1"/>
</dbReference>
<dbReference type="Proteomes" id="UP000247715">
    <property type="component" value="Unassembled WGS sequence"/>
</dbReference>
<dbReference type="AlphaFoldDB" id="A0A318UCW7"/>
<gene>
    <name evidence="6" type="primary">azoR</name>
    <name evidence="8" type="ORF">BCF88_10343</name>
</gene>
<evidence type="ECO:0000256" key="2">
    <source>
        <dbReference type="ARBA" id="ARBA00022643"/>
    </source>
</evidence>
<dbReference type="InterPro" id="IPR023048">
    <property type="entry name" value="NADH:quinone_OxRdtase_FMN_depd"/>
</dbReference>
<evidence type="ECO:0000259" key="7">
    <source>
        <dbReference type="Pfam" id="PF02525"/>
    </source>
</evidence>
<comment type="function">
    <text evidence="6">Quinone reductase that provides resistance to thiol-specific stress caused by electrophilic quinones.</text>
</comment>
<evidence type="ECO:0000256" key="6">
    <source>
        <dbReference type="HAMAP-Rule" id="MF_01216"/>
    </source>
</evidence>
<name>A0A318UCW7_9BACT</name>
<comment type="similarity">
    <text evidence="6">Belongs to the azoreductase type 1 family.</text>
</comment>
<dbReference type="EMBL" id="QKLP01000003">
    <property type="protein sequence ID" value="PYF43619.1"/>
    <property type="molecule type" value="Genomic_DNA"/>
</dbReference>
<evidence type="ECO:0000256" key="3">
    <source>
        <dbReference type="ARBA" id="ARBA00023002"/>
    </source>
</evidence>
<keyword evidence="2 6" id="KW-0288">FMN</keyword>
<proteinExistence type="inferred from homology"/>
<feature type="binding site" evidence="6">
    <location>
        <position position="10"/>
    </location>
    <ligand>
        <name>FMN</name>
        <dbReference type="ChEBI" id="CHEBI:58210"/>
    </ligand>
</feature>
<comment type="caution">
    <text evidence="8">The sequence shown here is derived from an EMBL/GenBank/DDBJ whole genome shotgun (WGS) entry which is preliminary data.</text>
</comment>
<dbReference type="Gene3D" id="3.40.50.360">
    <property type="match status" value="1"/>
</dbReference>
<dbReference type="GO" id="GO:0009055">
    <property type="term" value="F:electron transfer activity"/>
    <property type="evidence" value="ECO:0007669"/>
    <property type="project" value="UniProtKB-UniRule"/>
</dbReference>
<sequence length="199" mass="22341">MAKVLVLYSSPLNKGKSISCFATKKFIEEYKKNNPDDEIKELNLNDLEMARTGMNANNFSNFFDEEFSNKYIEMLKSIDKLVISAPMINFNVPSVLKTFIDRVAVANKTFSYKYSKKGGAIGLLDHLKVQIIATQGAPLGWYLWANHISYLEGVWDFLGAKIAKSILIDGTKVEPFISLTNEEIIAQKADLIKKAAADF</sequence>
<comment type="cofactor">
    <cofactor evidence="6">
        <name>FMN</name>
        <dbReference type="ChEBI" id="CHEBI:58210"/>
    </cofactor>
    <text evidence="6">Binds 1 FMN per subunit.</text>
</comment>
<accession>A0A318UCW7</accession>
<dbReference type="InterPro" id="IPR003680">
    <property type="entry name" value="Flavodoxin_fold"/>
</dbReference>
<comment type="function">
    <text evidence="6">Also exhibits azoreductase activity. Catalyzes the reductive cleavage of the azo bond in aromatic azo compounds to the corresponding amines.</text>
</comment>
<feature type="binding site" evidence="6">
    <location>
        <begin position="17"/>
        <end position="19"/>
    </location>
    <ligand>
        <name>FMN</name>
        <dbReference type="ChEBI" id="CHEBI:58210"/>
    </ligand>
</feature>
<dbReference type="NCBIfam" id="NF002370">
    <property type="entry name" value="PRK01355.1"/>
    <property type="match status" value="1"/>
</dbReference>
<dbReference type="GO" id="GO:0016655">
    <property type="term" value="F:oxidoreductase activity, acting on NAD(P)H, quinone or similar compound as acceptor"/>
    <property type="evidence" value="ECO:0007669"/>
    <property type="project" value="InterPro"/>
</dbReference>
<dbReference type="RefSeq" id="WP_110858199.1">
    <property type="nucleotide sequence ID" value="NZ_LS991949.1"/>
</dbReference>
<comment type="subunit">
    <text evidence="6">Homodimer.</text>
</comment>
<dbReference type="GO" id="GO:0016652">
    <property type="term" value="F:oxidoreductase activity, acting on NAD(P)H as acceptor"/>
    <property type="evidence" value="ECO:0007669"/>
    <property type="project" value="UniProtKB-UniRule"/>
</dbReference>
<organism evidence="8 9">
    <name type="scientific">Metamycoplasma alkalescens</name>
    <dbReference type="NCBI Taxonomy" id="45363"/>
    <lineage>
        <taxon>Bacteria</taxon>
        <taxon>Bacillati</taxon>
        <taxon>Mycoplasmatota</taxon>
        <taxon>Mycoplasmoidales</taxon>
        <taxon>Metamycoplasmataceae</taxon>
        <taxon>Metamycoplasma</taxon>
    </lineage>
</organism>